<feature type="transmembrane region" description="Helical" evidence="14">
    <location>
        <begin position="343"/>
        <end position="362"/>
    </location>
</feature>
<keyword evidence="10 12" id="KW-0739">Sodium transport</keyword>
<dbReference type="PANTHER" id="PTHR11690">
    <property type="entry name" value="AMILORIDE-SENSITIVE SODIUM CHANNEL-RELATED"/>
    <property type="match status" value="1"/>
</dbReference>
<proteinExistence type="inferred from homology"/>
<keyword evidence="6 14" id="KW-1133">Transmembrane helix</keyword>
<evidence type="ECO:0000313" key="15">
    <source>
        <dbReference type="EMBL" id="CAD7014289.1"/>
    </source>
</evidence>
<dbReference type="Proteomes" id="UP000606786">
    <property type="component" value="Unassembled WGS sequence"/>
</dbReference>
<keyword evidence="4 12" id="KW-0894">Sodium channel</keyword>
<evidence type="ECO:0000256" key="5">
    <source>
        <dbReference type="ARBA" id="ARBA00022692"/>
    </source>
</evidence>
<evidence type="ECO:0000256" key="11">
    <source>
        <dbReference type="ARBA" id="ARBA00023303"/>
    </source>
</evidence>
<evidence type="ECO:0000256" key="7">
    <source>
        <dbReference type="ARBA" id="ARBA00023053"/>
    </source>
</evidence>
<evidence type="ECO:0000256" key="12">
    <source>
        <dbReference type="RuleBase" id="RU000679"/>
    </source>
</evidence>
<evidence type="ECO:0000256" key="14">
    <source>
        <dbReference type="SAM" id="Phobius"/>
    </source>
</evidence>
<evidence type="ECO:0000313" key="16">
    <source>
        <dbReference type="Proteomes" id="UP000606786"/>
    </source>
</evidence>
<evidence type="ECO:0000256" key="6">
    <source>
        <dbReference type="ARBA" id="ARBA00022989"/>
    </source>
</evidence>
<organism evidence="15 16">
    <name type="scientific">Ceratitis capitata</name>
    <name type="common">Mediterranean fruit fly</name>
    <name type="synonym">Tephritis capitata</name>
    <dbReference type="NCBI Taxonomy" id="7213"/>
    <lineage>
        <taxon>Eukaryota</taxon>
        <taxon>Metazoa</taxon>
        <taxon>Ecdysozoa</taxon>
        <taxon>Arthropoda</taxon>
        <taxon>Hexapoda</taxon>
        <taxon>Insecta</taxon>
        <taxon>Pterygota</taxon>
        <taxon>Neoptera</taxon>
        <taxon>Endopterygota</taxon>
        <taxon>Diptera</taxon>
        <taxon>Brachycera</taxon>
        <taxon>Muscomorpha</taxon>
        <taxon>Tephritoidea</taxon>
        <taxon>Tephritidae</taxon>
        <taxon>Ceratitis</taxon>
        <taxon>Ceratitis</taxon>
    </lineage>
</organism>
<accession>A0A811VJ86</accession>
<feature type="region of interest" description="Disordered" evidence="13">
    <location>
        <begin position="369"/>
        <end position="389"/>
    </location>
</feature>
<sequence>MPKTMQQNLKNIHSSSGKKIWQLTPNDTRYDYYAGFLQVLNLLRYDTLDTLHPYQNDTTLGHINYVDVLTKLQRPEGQELQLSKSNQYAPAMTEIGLCRTSSQLNKYTNPSGKLKSIDVGPVQYCLFMSICITKLYPEYPDNAQVSVYLHNPFDVVSPGHITNVYLTASPGRVLTVDLEISTFSAEVEVRNLPVEYRKCRYPDESNLKFFQTYTTALCCMDQRIRRALELCKCKPHFYAVAPELPVCSVDQLLCLHKHNWTKTNCTGCVQLCEYMFYVQLQQSLSPPMQQEGFLSQKFERIVVIQLQLPYRGIRRRVVFSSDQLIVSFGGAVSLFLGASFMTFYTMIKIFGEFVALNFIQFWRKRRQQKQKQQQQQQPNRRNLMRVQKI</sequence>
<protein>
    <submittedName>
        <fullName evidence="15">(Mediterranean fruit fly) hypothetical protein</fullName>
    </submittedName>
</protein>
<dbReference type="OrthoDB" id="5874059at2759"/>
<evidence type="ECO:0000256" key="13">
    <source>
        <dbReference type="SAM" id="MobiDB-lite"/>
    </source>
</evidence>
<name>A0A811VJ86_CERCA</name>
<evidence type="ECO:0000256" key="3">
    <source>
        <dbReference type="ARBA" id="ARBA00022448"/>
    </source>
</evidence>
<keyword evidence="9 14" id="KW-0472">Membrane</keyword>
<keyword evidence="3 12" id="KW-0813">Transport</keyword>
<gene>
    <name evidence="15" type="ORF">CCAP1982_LOCUS22291</name>
</gene>
<evidence type="ECO:0000256" key="1">
    <source>
        <dbReference type="ARBA" id="ARBA00004141"/>
    </source>
</evidence>
<dbReference type="GO" id="GO:0005886">
    <property type="term" value="C:plasma membrane"/>
    <property type="evidence" value="ECO:0007669"/>
    <property type="project" value="TreeGrafter"/>
</dbReference>
<dbReference type="EMBL" id="CAJHJT010000056">
    <property type="protein sequence ID" value="CAD7014289.1"/>
    <property type="molecule type" value="Genomic_DNA"/>
</dbReference>
<comment type="subcellular location">
    <subcellularLocation>
        <location evidence="1">Membrane</location>
        <topology evidence="1">Multi-pass membrane protein</topology>
    </subcellularLocation>
</comment>
<keyword evidence="7" id="KW-0915">Sodium</keyword>
<evidence type="ECO:0000256" key="2">
    <source>
        <dbReference type="ARBA" id="ARBA00007193"/>
    </source>
</evidence>
<keyword evidence="11 12" id="KW-0407">Ion channel</keyword>
<evidence type="ECO:0000256" key="9">
    <source>
        <dbReference type="ARBA" id="ARBA00023136"/>
    </source>
</evidence>
<keyword evidence="5 12" id="KW-0812">Transmembrane</keyword>
<dbReference type="Gene3D" id="1.10.287.820">
    <property type="entry name" value="Acid-sensing ion channel domain"/>
    <property type="match status" value="1"/>
</dbReference>
<dbReference type="PANTHER" id="PTHR11690:SF240">
    <property type="entry name" value="PICKPOCKET 25-RELATED"/>
    <property type="match status" value="1"/>
</dbReference>
<dbReference type="Pfam" id="PF00858">
    <property type="entry name" value="ASC"/>
    <property type="match status" value="1"/>
</dbReference>
<comment type="caution">
    <text evidence="15">The sequence shown here is derived from an EMBL/GenBank/DDBJ whole genome shotgun (WGS) entry which is preliminary data.</text>
</comment>
<dbReference type="GO" id="GO:0015280">
    <property type="term" value="F:ligand-gated sodium channel activity"/>
    <property type="evidence" value="ECO:0007669"/>
    <property type="project" value="TreeGrafter"/>
</dbReference>
<comment type="similarity">
    <text evidence="2 12">Belongs to the amiloride-sensitive sodium channel (TC 1.A.6) family.</text>
</comment>
<evidence type="ECO:0000256" key="10">
    <source>
        <dbReference type="ARBA" id="ARBA00023201"/>
    </source>
</evidence>
<evidence type="ECO:0000256" key="4">
    <source>
        <dbReference type="ARBA" id="ARBA00022461"/>
    </source>
</evidence>
<reference evidence="15" key="1">
    <citation type="submission" date="2020-11" db="EMBL/GenBank/DDBJ databases">
        <authorList>
            <person name="Whitehead M."/>
        </authorList>
    </citation>
    <scope>NUCLEOTIDE SEQUENCE</scope>
    <source>
        <strain evidence="15">EGII</strain>
    </source>
</reference>
<keyword evidence="16" id="KW-1185">Reference proteome</keyword>
<dbReference type="InterPro" id="IPR001873">
    <property type="entry name" value="ENaC"/>
</dbReference>
<dbReference type="AlphaFoldDB" id="A0A811VJ86"/>
<evidence type="ECO:0000256" key="8">
    <source>
        <dbReference type="ARBA" id="ARBA00023065"/>
    </source>
</evidence>
<keyword evidence="8 12" id="KW-0406">Ion transport</keyword>